<comment type="caution">
    <text evidence="4">The sequence shown here is derived from an EMBL/GenBank/DDBJ whole genome shotgun (WGS) entry which is preliminary data.</text>
</comment>
<accession>A0A0G1IMZ5</accession>
<dbReference type="InterPro" id="IPR047296">
    <property type="entry name" value="GIY-YIG_UvrC_Cho"/>
</dbReference>
<dbReference type="InterPro" id="IPR050066">
    <property type="entry name" value="UvrABC_protein_C"/>
</dbReference>
<feature type="domain" description="UVR" evidence="1">
    <location>
        <begin position="195"/>
        <end position="230"/>
    </location>
</feature>
<dbReference type="InterPro" id="IPR001943">
    <property type="entry name" value="UVR_dom"/>
</dbReference>
<dbReference type="CDD" id="cd10434">
    <property type="entry name" value="GIY-YIG_UvrC_Cho"/>
    <property type="match status" value="1"/>
</dbReference>
<organism evidence="4 5">
    <name type="scientific">Candidatus Giovannonibacteria bacterium GW2011_GWA1_44_25</name>
    <dbReference type="NCBI Taxonomy" id="1618645"/>
    <lineage>
        <taxon>Bacteria</taxon>
        <taxon>Candidatus Giovannoniibacteriota</taxon>
    </lineage>
</organism>
<dbReference type="PANTHER" id="PTHR30562:SF1">
    <property type="entry name" value="UVRABC SYSTEM PROTEIN C"/>
    <property type="match status" value="1"/>
</dbReference>
<reference evidence="4 5" key="1">
    <citation type="journal article" date="2015" name="Nature">
        <title>rRNA introns, odd ribosomes, and small enigmatic genomes across a large radiation of phyla.</title>
        <authorList>
            <person name="Brown C.T."/>
            <person name="Hug L.A."/>
            <person name="Thomas B.C."/>
            <person name="Sharon I."/>
            <person name="Castelle C.J."/>
            <person name="Singh A."/>
            <person name="Wilkins M.J."/>
            <person name="Williams K.H."/>
            <person name="Banfield J.F."/>
        </authorList>
    </citation>
    <scope>NUCLEOTIDE SEQUENCE [LARGE SCALE GENOMIC DNA]</scope>
</reference>
<dbReference type="PROSITE" id="PS50151">
    <property type="entry name" value="UVR"/>
    <property type="match status" value="1"/>
</dbReference>
<dbReference type="InterPro" id="IPR001162">
    <property type="entry name" value="UvrC_RNase_H_dom"/>
</dbReference>
<name>A0A0G1IMZ5_9BACT</name>
<evidence type="ECO:0000259" key="1">
    <source>
        <dbReference type="PROSITE" id="PS50151"/>
    </source>
</evidence>
<evidence type="ECO:0000259" key="2">
    <source>
        <dbReference type="PROSITE" id="PS50164"/>
    </source>
</evidence>
<dbReference type="GO" id="GO:0009380">
    <property type="term" value="C:excinuclease repair complex"/>
    <property type="evidence" value="ECO:0007669"/>
    <property type="project" value="TreeGrafter"/>
</dbReference>
<evidence type="ECO:0000313" key="4">
    <source>
        <dbReference type="EMBL" id="KKT60303.1"/>
    </source>
</evidence>
<proteinExistence type="predicted"/>
<dbReference type="InterPro" id="IPR036876">
    <property type="entry name" value="UVR_dom_sf"/>
</dbReference>
<dbReference type="EMBL" id="LCIR01000002">
    <property type="protein sequence ID" value="KKT60303.1"/>
    <property type="molecule type" value="Genomic_DNA"/>
</dbReference>
<dbReference type="Gene3D" id="3.30.420.340">
    <property type="entry name" value="UvrC, RNAse H endonuclease domain"/>
    <property type="match status" value="1"/>
</dbReference>
<dbReference type="InterPro" id="IPR038476">
    <property type="entry name" value="UvrC_RNase_H_dom_sf"/>
</dbReference>
<dbReference type="PROSITE" id="PS50165">
    <property type="entry name" value="UVRC"/>
    <property type="match status" value="1"/>
</dbReference>
<dbReference type="Pfam" id="PF08459">
    <property type="entry name" value="UvrC_RNaseH_dom"/>
    <property type="match status" value="1"/>
</dbReference>
<dbReference type="GO" id="GO:0009381">
    <property type="term" value="F:excinuclease ABC activity"/>
    <property type="evidence" value="ECO:0007669"/>
    <property type="project" value="InterPro"/>
</dbReference>
<evidence type="ECO:0000313" key="5">
    <source>
        <dbReference type="Proteomes" id="UP000034087"/>
    </source>
</evidence>
<dbReference type="PATRIC" id="fig|1618645.3.peg.187"/>
<dbReference type="PANTHER" id="PTHR30562">
    <property type="entry name" value="UVRC/OXIDOREDUCTASE"/>
    <property type="match status" value="1"/>
</dbReference>
<sequence>MRARLNFYLRLQKEAPPKLTALLKEASEINWEILGSEAEALIREAELIKKYRPKYNVLMRDDKQYFYVGFSKEKFPKIFVTHQPQQTKNYKLSTTNYVGPFTEGGALRSVLKTLRHAFPYCTCKKPHKRLCFNARIGRCLGFCCIAVPRKKSPSSKSDFKSPKKSDFFPSDFEDGAANYRKNISAIKQILSGKNQSLLRELKKEMHKLSDSRKYEEAGKIRDQIMALEKIFAHRGVIKQDLPTEFGKAVRALESILGVSGINRIESYDIANIHGRFAYGSMAVFADGKIQKSEYRLFKIKSIRSSNDPAMLREVIFRRLRRREWPYPQVIIVDGGRAQLGAALAVKPPSKIIALTKNRKHVGDHIFIQNRREPIPLGNIPEPLKNLILMLDSEAHRFAISHYRKLHRKRLLT</sequence>
<gene>
    <name evidence="4" type="ORF">UW53_C0002G0055</name>
</gene>
<feature type="domain" description="GIY-YIG" evidence="2">
    <location>
        <begin position="1"/>
        <end position="57"/>
    </location>
</feature>
<evidence type="ECO:0000259" key="3">
    <source>
        <dbReference type="PROSITE" id="PS50165"/>
    </source>
</evidence>
<dbReference type="InterPro" id="IPR000305">
    <property type="entry name" value="GIY-YIG_endonuc"/>
</dbReference>
<dbReference type="InterPro" id="IPR035901">
    <property type="entry name" value="GIY-YIG_endonuc_sf"/>
</dbReference>
<dbReference type="GO" id="GO:0006289">
    <property type="term" value="P:nucleotide-excision repair"/>
    <property type="evidence" value="ECO:0007669"/>
    <property type="project" value="InterPro"/>
</dbReference>
<dbReference type="AlphaFoldDB" id="A0A0G1IMZ5"/>
<dbReference type="Gene3D" id="3.40.1440.10">
    <property type="entry name" value="GIY-YIG endonuclease"/>
    <property type="match status" value="1"/>
</dbReference>
<dbReference type="SUPFAM" id="SSF82771">
    <property type="entry name" value="GIY-YIG endonuclease"/>
    <property type="match status" value="1"/>
</dbReference>
<dbReference type="Proteomes" id="UP000034087">
    <property type="component" value="Unassembled WGS sequence"/>
</dbReference>
<dbReference type="PROSITE" id="PS50164">
    <property type="entry name" value="GIY_YIG"/>
    <property type="match status" value="1"/>
</dbReference>
<dbReference type="Gene3D" id="4.10.860.10">
    <property type="entry name" value="UVR domain"/>
    <property type="match status" value="1"/>
</dbReference>
<feature type="domain" description="UvrC family homology region profile" evidence="3">
    <location>
        <begin position="225"/>
        <end position="345"/>
    </location>
</feature>
<protein>
    <submittedName>
        <fullName evidence="4">Excinuclease ABC C subunit domain protein</fullName>
    </submittedName>
</protein>
<dbReference type="SUPFAM" id="SSF46600">
    <property type="entry name" value="C-terminal UvrC-binding domain of UvrB"/>
    <property type="match status" value="1"/>
</dbReference>
<dbReference type="Pfam" id="PF02151">
    <property type="entry name" value="UVR"/>
    <property type="match status" value="1"/>
</dbReference>